<dbReference type="STRING" id="1335048.AKL17_3667"/>
<evidence type="ECO:0000256" key="1">
    <source>
        <dbReference type="ARBA" id="ARBA00023015"/>
    </source>
</evidence>
<dbReference type="InterPro" id="IPR046532">
    <property type="entry name" value="DUF6597"/>
</dbReference>
<organism evidence="5 6">
    <name type="scientific">Frigidibacter mobilis</name>
    <dbReference type="NCBI Taxonomy" id="1335048"/>
    <lineage>
        <taxon>Bacteria</taxon>
        <taxon>Pseudomonadati</taxon>
        <taxon>Pseudomonadota</taxon>
        <taxon>Alphaproteobacteria</taxon>
        <taxon>Rhodobacterales</taxon>
        <taxon>Paracoccaceae</taxon>
        <taxon>Frigidibacter</taxon>
    </lineage>
</organism>
<sequence>MTETIPAQATGLFSERAAPARLKDTFAAVWVHQMTSASIPPVIITPDATVDLQWFRGSLRVAGPDREAQTEHVGPNEVVIGFRFHPAAAAGWLGISMAELTSQRCLLEDLLERRAQQMAKRVRQDGNIKSLVHSVADAISEVSDLTKPNATMSAAYDLVKVGAPSNTHLIPWLMSKLDMSERTLRRSFNESFGYGPKTLDRILRYQRFLRLLSQSNVSVANAASEAGYSDQAHLIRECRRHTGTTPRQLQGLLQA</sequence>
<dbReference type="GO" id="GO:0003700">
    <property type="term" value="F:DNA-binding transcription factor activity"/>
    <property type="evidence" value="ECO:0007669"/>
    <property type="project" value="InterPro"/>
</dbReference>
<dbReference type="KEGG" id="daa:AKL17_3667"/>
<name>A0A159Z8C1_9RHOB</name>
<dbReference type="Pfam" id="PF12833">
    <property type="entry name" value="HTH_18"/>
    <property type="match status" value="1"/>
</dbReference>
<dbReference type="PATRIC" id="fig|1335048.3.peg.3803"/>
<evidence type="ECO:0000313" key="6">
    <source>
        <dbReference type="Proteomes" id="UP000076128"/>
    </source>
</evidence>
<proteinExistence type="predicted"/>
<feature type="domain" description="HTH araC/xylS-type" evidence="4">
    <location>
        <begin position="173"/>
        <end position="252"/>
    </location>
</feature>
<dbReference type="Proteomes" id="UP000076128">
    <property type="component" value="Chromosome"/>
</dbReference>
<dbReference type="InterPro" id="IPR050204">
    <property type="entry name" value="AraC_XylS_family_regulators"/>
</dbReference>
<dbReference type="Pfam" id="PF20240">
    <property type="entry name" value="DUF6597"/>
    <property type="match status" value="1"/>
</dbReference>
<gene>
    <name evidence="5" type="ORF">AKL17_3667</name>
</gene>
<dbReference type="Gene3D" id="1.10.10.60">
    <property type="entry name" value="Homeodomain-like"/>
    <property type="match status" value="1"/>
</dbReference>
<keyword evidence="6" id="KW-1185">Reference proteome</keyword>
<dbReference type="OrthoDB" id="9793400at2"/>
<keyword evidence="1" id="KW-0805">Transcription regulation</keyword>
<dbReference type="PANTHER" id="PTHR46796:SF15">
    <property type="entry name" value="BLL1074 PROTEIN"/>
    <property type="match status" value="1"/>
</dbReference>
<evidence type="ECO:0000313" key="5">
    <source>
        <dbReference type="EMBL" id="AMY70890.1"/>
    </source>
</evidence>
<keyword evidence="2" id="KW-0238">DNA-binding</keyword>
<dbReference type="AlphaFoldDB" id="A0A159Z8C1"/>
<reference evidence="5 6" key="1">
    <citation type="submission" date="2015-09" db="EMBL/GenBank/DDBJ databases">
        <title>Complete genome sequence of Defluviimonas alba cai42t isolated from an oilfield in Xinjiang.</title>
        <authorList>
            <person name="Geng S."/>
            <person name="Pan X."/>
            <person name="Wu X."/>
        </authorList>
    </citation>
    <scope>NUCLEOTIDE SEQUENCE [LARGE SCALE GENOMIC DNA]</scope>
    <source>
        <strain evidence="6">cai42</strain>
    </source>
</reference>
<dbReference type="SUPFAM" id="SSF46689">
    <property type="entry name" value="Homeodomain-like"/>
    <property type="match status" value="1"/>
</dbReference>
<evidence type="ECO:0000256" key="3">
    <source>
        <dbReference type="ARBA" id="ARBA00023163"/>
    </source>
</evidence>
<dbReference type="InterPro" id="IPR009057">
    <property type="entry name" value="Homeodomain-like_sf"/>
</dbReference>
<dbReference type="PANTHER" id="PTHR46796">
    <property type="entry name" value="HTH-TYPE TRANSCRIPTIONAL ACTIVATOR RHAS-RELATED"/>
    <property type="match status" value="1"/>
</dbReference>
<evidence type="ECO:0000256" key="2">
    <source>
        <dbReference type="ARBA" id="ARBA00023125"/>
    </source>
</evidence>
<keyword evidence="3" id="KW-0804">Transcription</keyword>
<dbReference type="PROSITE" id="PS01124">
    <property type="entry name" value="HTH_ARAC_FAMILY_2"/>
    <property type="match status" value="1"/>
</dbReference>
<dbReference type="InterPro" id="IPR018060">
    <property type="entry name" value="HTH_AraC"/>
</dbReference>
<dbReference type="EMBL" id="CP012661">
    <property type="protein sequence ID" value="AMY70890.1"/>
    <property type="molecule type" value="Genomic_DNA"/>
</dbReference>
<dbReference type="GO" id="GO:0043565">
    <property type="term" value="F:sequence-specific DNA binding"/>
    <property type="evidence" value="ECO:0007669"/>
    <property type="project" value="InterPro"/>
</dbReference>
<dbReference type="RefSeq" id="WP_084739830.1">
    <property type="nucleotide sequence ID" value="NZ_CP012661.1"/>
</dbReference>
<protein>
    <submittedName>
        <fullName evidence="5">Transcription regulator</fullName>
    </submittedName>
</protein>
<evidence type="ECO:0000259" key="4">
    <source>
        <dbReference type="PROSITE" id="PS01124"/>
    </source>
</evidence>
<accession>A0A159Z8C1</accession>
<dbReference type="SMART" id="SM00342">
    <property type="entry name" value="HTH_ARAC"/>
    <property type="match status" value="1"/>
</dbReference>